<comment type="caution">
    <text evidence="1">The sequence shown here is derived from an EMBL/GenBank/DDBJ whole genome shotgun (WGS) entry which is preliminary data.</text>
</comment>
<evidence type="ECO:0000313" key="2">
    <source>
        <dbReference type="Proteomes" id="UP000789860"/>
    </source>
</evidence>
<name>A0ACA9P6Y3_9GLOM</name>
<protein>
    <submittedName>
        <fullName evidence="1">3514_t:CDS:1</fullName>
    </submittedName>
</protein>
<accession>A0ACA9P6Y3</accession>
<sequence length="99" mass="11246">RKTAAQIPQDTKILEDVIIDITGHKNSQGVCIYKSINKSQKISMIKTLVNTLELASSINQESHTNTVLTEITEFHINMNTITKQNVNIVQDQVYKEFQD</sequence>
<feature type="non-terminal residue" evidence="1">
    <location>
        <position position="1"/>
    </location>
</feature>
<evidence type="ECO:0000313" key="1">
    <source>
        <dbReference type="EMBL" id="CAG8694959.1"/>
    </source>
</evidence>
<organism evidence="1 2">
    <name type="scientific">Scutellospora calospora</name>
    <dbReference type="NCBI Taxonomy" id="85575"/>
    <lineage>
        <taxon>Eukaryota</taxon>
        <taxon>Fungi</taxon>
        <taxon>Fungi incertae sedis</taxon>
        <taxon>Mucoromycota</taxon>
        <taxon>Glomeromycotina</taxon>
        <taxon>Glomeromycetes</taxon>
        <taxon>Diversisporales</taxon>
        <taxon>Gigasporaceae</taxon>
        <taxon>Scutellospora</taxon>
    </lineage>
</organism>
<proteinExistence type="predicted"/>
<gene>
    <name evidence="1" type="ORF">SCALOS_LOCUS10278</name>
</gene>
<dbReference type="EMBL" id="CAJVPM010037267">
    <property type="protein sequence ID" value="CAG8694959.1"/>
    <property type="molecule type" value="Genomic_DNA"/>
</dbReference>
<reference evidence="1" key="1">
    <citation type="submission" date="2021-06" db="EMBL/GenBank/DDBJ databases">
        <authorList>
            <person name="Kallberg Y."/>
            <person name="Tangrot J."/>
            <person name="Rosling A."/>
        </authorList>
    </citation>
    <scope>NUCLEOTIDE SEQUENCE</scope>
    <source>
        <strain evidence="1">AU212A</strain>
    </source>
</reference>
<dbReference type="Proteomes" id="UP000789860">
    <property type="component" value="Unassembled WGS sequence"/>
</dbReference>
<keyword evidence="2" id="KW-1185">Reference proteome</keyword>